<sequence>MGYRRSFVIKCRGGSGGLPIVEDVATGSMSGHEVDSIVLERNEGKLGMNKWWWILLDSGSLIIHLSRETRAKGPQLLSSCRKRTTKSVHEGGVVDGSCLRAMVVGEGGLEYVSTVRALTIGLFTTECFCHLLRLATDVDNGEFGSLSFNKDVQPLF</sequence>
<dbReference type="EMBL" id="JAIQCV010000007">
    <property type="protein sequence ID" value="KAH1082616.1"/>
    <property type="molecule type" value="Genomic_DNA"/>
</dbReference>
<evidence type="ECO:0000313" key="2">
    <source>
        <dbReference type="Proteomes" id="UP000828251"/>
    </source>
</evidence>
<reference evidence="1 2" key="1">
    <citation type="journal article" date="2021" name="Plant Biotechnol. J.">
        <title>Multi-omics assisted identification of the key and species-specific regulatory components of drought-tolerant mechanisms in Gossypium stocksii.</title>
        <authorList>
            <person name="Yu D."/>
            <person name="Ke L."/>
            <person name="Zhang D."/>
            <person name="Wu Y."/>
            <person name="Sun Y."/>
            <person name="Mei J."/>
            <person name="Sun J."/>
            <person name="Sun Y."/>
        </authorList>
    </citation>
    <scope>NUCLEOTIDE SEQUENCE [LARGE SCALE GENOMIC DNA]</scope>
    <source>
        <strain evidence="2">cv. E1</strain>
        <tissue evidence="1">Leaf</tissue>
    </source>
</reference>
<dbReference type="AlphaFoldDB" id="A0A9D3VGN3"/>
<proteinExistence type="predicted"/>
<accession>A0A9D3VGN3</accession>
<protein>
    <submittedName>
        <fullName evidence="1">Uncharacterized protein</fullName>
    </submittedName>
</protein>
<comment type="caution">
    <text evidence="1">The sequence shown here is derived from an EMBL/GenBank/DDBJ whole genome shotgun (WGS) entry which is preliminary data.</text>
</comment>
<name>A0A9D3VGN3_9ROSI</name>
<organism evidence="1 2">
    <name type="scientific">Gossypium stocksii</name>
    <dbReference type="NCBI Taxonomy" id="47602"/>
    <lineage>
        <taxon>Eukaryota</taxon>
        <taxon>Viridiplantae</taxon>
        <taxon>Streptophyta</taxon>
        <taxon>Embryophyta</taxon>
        <taxon>Tracheophyta</taxon>
        <taxon>Spermatophyta</taxon>
        <taxon>Magnoliopsida</taxon>
        <taxon>eudicotyledons</taxon>
        <taxon>Gunneridae</taxon>
        <taxon>Pentapetalae</taxon>
        <taxon>rosids</taxon>
        <taxon>malvids</taxon>
        <taxon>Malvales</taxon>
        <taxon>Malvaceae</taxon>
        <taxon>Malvoideae</taxon>
        <taxon>Gossypium</taxon>
    </lineage>
</organism>
<gene>
    <name evidence="1" type="ORF">J1N35_022377</name>
</gene>
<evidence type="ECO:0000313" key="1">
    <source>
        <dbReference type="EMBL" id="KAH1082616.1"/>
    </source>
</evidence>
<dbReference type="Proteomes" id="UP000828251">
    <property type="component" value="Unassembled WGS sequence"/>
</dbReference>
<keyword evidence="2" id="KW-1185">Reference proteome</keyword>